<sequence>MVFVYLLTFGLFVLLFTREVIAPASGASCDKRWRLFAGAINILNIVVVLTAGVIFSGWIDANSLVTLPPRFGVIGTSFAVFLTAGFVTYWWHRLMHASDTIWRMVHQLHHSPSRVETLTAFYVHPLDSFAAAFLNAVVAYWILGASAWATGLAFFYVSVFNLIAHADMRTPYWLGFFLQRPEMHRIHHERGAHRNNYGLPIFDMLFGTWCNPTGAPVACGFSEPNEYRVRDMLLMRDVGE</sequence>
<feature type="transmembrane region" description="Helical" evidence="5">
    <location>
        <begin position="71"/>
        <end position="91"/>
    </location>
</feature>
<dbReference type="AlphaFoldDB" id="A0A2U2BTP9"/>
<keyword evidence="8" id="KW-1185">Reference proteome</keyword>
<dbReference type="GO" id="GO:0008610">
    <property type="term" value="P:lipid biosynthetic process"/>
    <property type="evidence" value="ECO:0007669"/>
    <property type="project" value="InterPro"/>
</dbReference>
<evidence type="ECO:0000256" key="2">
    <source>
        <dbReference type="ARBA" id="ARBA00022692"/>
    </source>
</evidence>
<evidence type="ECO:0000259" key="6">
    <source>
        <dbReference type="Pfam" id="PF04116"/>
    </source>
</evidence>
<dbReference type="PANTHER" id="PTHR11863">
    <property type="entry name" value="STEROL DESATURASE"/>
    <property type="match status" value="1"/>
</dbReference>
<keyword evidence="2 5" id="KW-0812">Transmembrane</keyword>
<dbReference type="InterPro" id="IPR006694">
    <property type="entry name" value="Fatty_acid_hydroxylase"/>
</dbReference>
<dbReference type="GO" id="GO:0016020">
    <property type="term" value="C:membrane"/>
    <property type="evidence" value="ECO:0007669"/>
    <property type="project" value="UniProtKB-SubCell"/>
</dbReference>
<keyword evidence="4 5" id="KW-0472">Membrane</keyword>
<dbReference type="EMBL" id="QEXV01000003">
    <property type="protein sequence ID" value="PWE17381.1"/>
    <property type="molecule type" value="Genomic_DNA"/>
</dbReference>
<reference evidence="8" key="1">
    <citation type="submission" date="2018-05" db="EMBL/GenBank/DDBJ databases">
        <authorList>
            <person name="Liu B.-T."/>
        </authorList>
    </citation>
    <scope>NUCLEOTIDE SEQUENCE [LARGE SCALE GENOMIC DNA]</scope>
    <source>
        <strain evidence="8">WD6-1</strain>
    </source>
</reference>
<evidence type="ECO:0000256" key="1">
    <source>
        <dbReference type="ARBA" id="ARBA00004370"/>
    </source>
</evidence>
<feature type="transmembrane region" description="Helical" evidence="5">
    <location>
        <begin position="36"/>
        <end position="59"/>
    </location>
</feature>
<accession>A0A2U2BTP9</accession>
<comment type="caution">
    <text evidence="7">The sequence shown here is derived from an EMBL/GenBank/DDBJ whole genome shotgun (WGS) entry which is preliminary data.</text>
</comment>
<evidence type="ECO:0000313" key="7">
    <source>
        <dbReference type="EMBL" id="PWE17381.1"/>
    </source>
</evidence>
<comment type="subcellular location">
    <subcellularLocation>
        <location evidence="1">Membrane</location>
    </subcellularLocation>
</comment>
<name>A0A2U2BTP9_9PROT</name>
<evidence type="ECO:0000256" key="5">
    <source>
        <dbReference type="SAM" id="Phobius"/>
    </source>
</evidence>
<dbReference type="Proteomes" id="UP000245168">
    <property type="component" value="Unassembled WGS sequence"/>
</dbReference>
<feature type="domain" description="Fatty acid hydroxylase" evidence="6">
    <location>
        <begin position="79"/>
        <end position="208"/>
    </location>
</feature>
<gene>
    <name evidence="7" type="ORF">DDZ18_06765</name>
</gene>
<feature type="transmembrane region" description="Helical" evidence="5">
    <location>
        <begin position="138"/>
        <end position="164"/>
    </location>
</feature>
<dbReference type="InterPro" id="IPR050307">
    <property type="entry name" value="Sterol_Desaturase_Related"/>
</dbReference>
<dbReference type="OrthoDB" id="9770329at2"/>
<dbReference type="GO" id="GO:0005506">
    <property type="term" value="F:iron ion binding"/>
    <property type="evidence" value="ECO:0007669"/>
    <property type="project" value="InterPro"/>
</dbReference>
<protein>
    <submittedName>
        <fullName evidence="7">Fatty acid hydroxylase</fullName>
    </submittedName>
</protein>
<evidence type="ECO:0000256" key="3">
    <source>
        <dbReference type="ARBA" id="ARBA00022989"/>
    </source>
</evidence>
<evidence type="ECO:0000256" key="4">
    <source>
        <dbReference type="ARBA" id="ARBA00023136"/>
    </source>
</evidence>
<keyword evidence="3 5" id="KW-1133">Transmembrane helix</keyword>
<dbReference type="Pfam" id="PF04116">
    <property type="entry name" value="FA_hydroxylase"/>
    <property type="match status" value="1"/>
</dbReference>
<organism evidence="7 8">
    <name type="scientific">Marinicauda salina</name>
    <dbReference type="NCBI Taxonomy" id="2135793"/>
    <lineage>
        <taxon>Bacteria</taxon>
        <taxon>Pseudomonadati</taxon>
        <taxon>Pseudomonadota</taxon>
        <taxon>Alphaproteobacteria</taxon>
        <taxon>Maricaulales</taxon>
        <taxon>Maricaulaceae</taxon>
        <taxon>Marinicauda</taxon>
    </lineage>
</organism>
<evidence type="ECO:0000313" key="8">
    <source>
        <dbReference type="Proteomes" id="UP000245168"/>
    </source>
</evidence>
<proteinExistence type="predicted"/>
<dbReference type="RefSeq" id="WP_109252612.1">
    <property type="nucleotide sequence ID" value="NZ_QEXV01000003.1"/>
</dbReference>
<dbReference type="GO" id="GO:0016491">
    <property type="term" value="F:oxidoreductase activity"/>
    <property type="evidence" value="ECO:0007669"/>
    <property type="project" value="InterPro"/>
</dbReference>